<dbReference type="NCBIfam" id="TIGR00125">
    <property type="entry name" value="cyt_tran_rel"/>
    <property type="match status" value="1"/>
</dbReference>
<dbReference type="EC" id="6.2.1.22" evidence="3"/>
<proteinExistence type="predicted"/>
<protein>
    <recommendedName>
        <fullName evidence="3">[Citrate [pro-3S]-lyase] ligase</fullName>
        <ecNumber evidence="3">6.2.1.22</ecNumber>
    </recommendedName>
</protein>
<feature type="domain" description="N-acetyltransferase" evidence="5">
    <location>
        <begin position="1"/>
        <end position="129"/>
    </location>
</feature>
<dbReference type="Gene3D" id="3.40.50.620">
    <property type="entry name" value="HUPs"/>
    <property type="match status" value="1"/>
</dbReference>
<sequence>MTDELVSWTVDPASDPQARAEIKALLDACDLSYEATIEIFVTLRRGRRLIACAGLDKNIVKCVAIAPDEQGESLSLTVMTEIAHVAHARGHTHLFLYTKPDNVDRFRACGFYRLVEVPGLVAFMENTPIGMRGYCAQLAALRQPGAEIGAIVMNANPFTFGHRYLVEYAVAHCDWLHLFVVAEDSSFIAYRDRLAMIRAGVADLPRLTVHPGSEYMVSRATFSSYFFKEKNAVADCFTAIDLLLFRNFIAPALGVTRRFVGTEPFCITTRKYNADMKDRLQRPDSPFPPVEVVEIPRRTHDDVPISASEVRRLLTAEQFGRIGRLVPPFTLALLREKYRPGRTPSQIPDPPARIDALTPRKGQEPYENS</sequence>
<dbReference type="PANTHER" id="PTHR40599">
    <property type="entry name" value="[CITRATE [PRO-3S]-LYASE] LIGASE"/>
    <property type="match status" value="1"/>
</dbReference>
<feature type="region of interest" description="Disordered" evidence="4">
    <location>
        <begin position="340"/>
        <end position="369"/>
    </location>
</feature>
<dbReference type="PIRSF" id="PIRSF005751">
    <property type="entry name" value="Acet_citr_lig"/>
    <property type="match status" value="1"/>
</dbReference>
<dbReference type="GO" id="GO:0005524">
    <property type="term" value="F:ATP binding"/>
    <property type="evidence" value="ECO:0007669"/>
    <property type="project" value="UniProtKB-UniRule"/>
</dbReference>
<dbReference type="Pfam" id="PF08218">
    <property type="entry name" value="Citrate_ly_lig"/>
    <property type="match status" value="1"/>
</dbReference>
<dbReference type="EMBL" id="FLUO01000002">
    <property type="protein sequence ID" value="SBW11502.1"/>
    <property type="molecule type" value="Genomic_DNA"/>
</dbReference>
<dbReference type="GO" id="GO:0016747">
    <property type="term" value="F:acyltransferase activity, transferring groups other than amino-acyl groups"/>
    <property type="evidence" value="ECO:0007669"/>
    <property type="project" value="InterPro"/>
</dbReference>
<keyword evidence="2 3" id="KW-0067">ATP-binding</keyword>
<keyword evidence="6" id="KW-0456">Lyase</keyword>
<dbReference type="PANTHER" id="PTHR40599:SF1">
    <property type="entry name" value="[CITRATE [PRO-3S]-LYASE] LIGASE"/>
    <property type="match status" value="1"/>
</dbReference>
<keyword evidence="1 3" id="KW-0547">Nucleotide-binding</keyword>
<evidence type="ECO:0000256" key="4">
    <source>
        <dbReference type="SAM" id="MobiDB-lite"/>
    </source>
</evidence>
<keyword evidence="3 6" id="KW-0436">Ligase</keyword>
<dbReference type="Gene3D" id="3.40.630.30">
    <property type="match status" value="1"/>
</dbReference>
<dbReference type="SUPFAM" id="SSF52374">
    <property type="entry name" value="Nucleotidylyl transferase"/>
    <property type="match status" value="1"/>
</dbReference>
<dbReference type="NCBIfam" id="TIGR00124">
    <property type="entry name" value="cit_ly_ligase"/>
    <property type="match status" value="1"/>
</dbReference>
<dbReference type="InterPro" id="IPR014729">
    <property type="entry name" value="Rossmann-like_a/b/a_fold"/>
</dbReference>
<gene>
    <name evidence="6" type="primary">citC</name>
    <name evidence="6" type="ORF">KL86APRO_20212</name>
</gene>
<dbReference type="SUPFAM" id="SSF55729">
    <property type="entry name" value="Acyl-CoA N-acyltransferases (Nat)"/>
    <property type="match status" value="1"/>
</dbReference>
<evidence type="ECO:0000313" key="6">
    <source>
        <dbReference type="EMBL" id="SBW11502.1"/>
    </source>
</evidence>
<dbReference type="InterPro" id="IPR000182">
    <property type="entry name" value="GNAT_dom"/>
</dbReference>
<comment type="function">
    <text evidence="3">Acetylation of prosthetic group (2-(5''-phosphoribosyl)-3'-dephosphocoenzyme-A) of the gamma subunit of citrate lyase.</text>
</comment>
<evidence type="ECO:0000256" key="3">
    <source>
        <dbReference type="PIRNR" id="PIRNR005751"/>
    </source>
</evidence>
<dbReference type="GO" id="GO:0008771">
    <property type="term" value="F:[citrate (pro-3S)-lyase] ligase activity"/>
    <property type="evidence" value="ECO:0007669"/>
    <property type="project" value="UniProtKB-EC"/>
</dbReference>
<organism evidence="6">
    <name type="scientific">uncultured Alphaproteobacteria bacterium</name>
    <dbReference type="NCBI Taxonomy" id="91750"/>
    <lineage>
        <taxon>Bacteria</taxon>
        <taxon>Pseudomonadati</taxon>
        <taxon>Pseudomonadota</taxon>
        <taxon>Alphaproteobacteria</taxon>
        <taxon>environmental samples</taxon>
    </lineage>
</organism>
<evidence type="ECO:0000259" key="5">
    <source>
        <dbReference type="PROSITE" id="PS51186"/>
    </source>
</evidence>
<dbReference type="PROSITE" id="PS51186">
    <property type="entry name" value="GNAT"/>
    <property type="match status" value="1"/>
</dbReference>
<evidence type="ECO:0000256" key="2">
    <source>
        <dbReference type="ARBA" id="ARBA00022840"/>
    </source>
</evidence>
<dbReference type="AlphaFoldDB" id="A0A212KIN1"/>
<accession>A0A212KIN1</accession>
<dbReference type="InterPro" id="IPR016181">
    <property type="entry name" value="Acyl_CoA_acyltransferase"/>
</dbReference>
<evidence type="ECO:0000256" key="1">
    <source>
        <dbReference type="ARBA" id="ARBA00022741"/>
    </source>
</evidence>
<dbReference type="InterPro" id="IPR004821">
    <property type="entry name" value="Cyt_trans-like"/>
</dbReference>
<dbReference type="InterPro" id="IPR013166">
    <property type="entry name" value="Citrate_lyase_ligase_C"/>
</dbReference>
<comment type="catalytic activity">
    <reaction evidence="3">
        <text>holo-[citrate lyase ACP] + acetate + ATP = acetyl-[citrate lyase ACP] + AMP + diphosphate</text>
        <dbReference type="Rhea" id="RHEA:23788"/>
        <dbReference type="Rhea" id="RHEA-COMP:10158"/>
        <dbReference type="Rhea" id="RHEA-COMP:13710"/>
        <dbReference type="ChEBI" id="CHEBI:30089"/>
        <dbReference type="ChEBI" id="CHEBI:30616"/>
        <dbReference type="ChEBI" id="CHEBI:33019"/>
        <dbReference type="ChEBI" id="CHEBI:82683"/>
        <dbReference type="ChEBI" id="CHEBI:137976"/>
        <dbReference type="ChEBI" id="CHEBI:456215"/>
        <dbReference type="EC" id="6.2.1.22"/>
    </reaction>
</comment>
<dbReference type="GO" id="GO:0016829">
    <property type="term" value="F:lyase activity"/>
    <property type="evidence" value="ECO:0007669"/>
    <property type="project" value="UniProtKB-KW"/>
</dbReference>
<reference evidence="6" key="1">
    <citation type="submission" date="2016-04" db="EMBL/GenBank/DDBJ databases">
        <authorList>
            <person name="Evans L.H."/>
            <person name="Alamgir A."/>
            <person name="Owens N."/>
            <person name="Weber N.D."/>
            <person name="Virtaneva K."/>
            <person name="Barbian K."/>
            <person name="Babar A."/>
            <person name="Rosenke K."/>
        </authorList>
    </citation>
    <scope>NUCLEOTIDE SEQUENCE</scope>
    <source>
        <strain evidence="6">86</strain>
    </source>
</reference>
<dbReference type="SMART" id="SM00764">
    <property type="entry name" value="Citrate_ly_lig"/>
    <property type="match status" value="1"/>
</dbReference>
<name>A0A212KIN1_9PROT</name>
<dbReference type="InterPro" id="IPR005216">
    <property type="entry name" value="Citrate_lyase_ligase"/>
</dbReference>